<keyword evidence="3" id="KW-0238">DNA-binding</keyword>
<evidence type="ECO:0000256" key="1">
    <source>
        <dbReference type="ARBA" id="ARBA00010923"/>
    </source>
</evidence>
<name>A0A2A3XA39_BREAU</name>
<proteinExistence type="inferred from homology"/>
<comment type="caution">
    <text evidence="6">The sequence shown here is derived from an EMBL/GenBank/DDBJ whole genome shotgun (WGS) entry which is preliminary data.</text>
</comment>
<evidence type="ECO:0000256" key="3">
    <source>
        <dbReference type="ARBA" id="ARBA00023125"/>
    </source>
</evidence>
<dbReference type="GO" id="GO:0009307">
    <property type="term" value="P:DNA restriction-modification system"/>
    <property type="evidence" value="ECO:0007669"/>
    <property type="project" value="UniProtKB-KW"/>
</dbReference>
<evidence type="ECO:0000259" key="5">
    <source>
        <dbReference type="Pfam" id="PF01420"/>
    </source>
</evidence>
<dbReference type="Proteomes" id="UP000218377">
    <property type="component" value="Unassembled WGS sequence"/>
</dbReference>
<keyword evidence="2" id="KW-0680">Restriction system</keyword>
<evidence type="ECO:0000313" key="6">
    <source>
        <dbReference type="EMBL" id="PCC20570.1"/>
    </source>
</evidence>
<evidence type="ECO:0000256" key="2">
    <source>
        <dbReference type="ARBA" id="ARBA00022747"/>
    </source>
</evidence>
<comment type="similarity">
    <text evidence="1">Belongs to the type-I restriction system S methylase family.</text>
</comment>
<accession>A0A2A3XA39</accession>
<sequence length="169" mass="18913">MRAGTHIKAAEISDEPTEEKPYPCYGGNGLRGYVSSYNYDESVIFVGRQGALCGNVHRAEGKIYATEHAVVVTPKVAVDMSWAFHKLTEMDLNQYKTKSAQPGLAVGRVKQVEAQYVPIVDQRRHGEVLDKLDTLVSDISIGLPAELGARREQYEHYRDRLLTFKELTS</sequence>
<organism evidence="6 7">
    <name type="scientific">Brevibacterium aurantiacum</name>
    <dbReference type="NCBI Taxonomy" id="273384"/>
    <lineage>
        <taxon>Bacteria</taxon>
        <taxon>Bacillati</taxon>
        <taxon>Actinomycetota</taxon>
        <taxon>Actinomycetes</taxon>
        <taxon>Micrococcales</taxon>
        <taxon>Brevibacteriaceae</taxon>
        <taxon>Brevibacterium</taxon>
    </lineage>
</organism>
<dbReference type="Gene3D" id="3.90.220.20">
    <property type="entry name" value="DNA methylase specificity domains"/>
    <property type="match status" value="1"/>
</dbReference>
<gene>
    <name evidence="6" type="ORF">CIK79_18345</name>
</gene>
<feature type="region of interest" description="Disordered" evidence="4">
    <location>
        <begin position="1"/>
        <end position="20"/>
    </location>
</feature>
<dbReference type="GO" id="GO:0003677">
    <property type="term" value="F:DNA binding"/>
    <property type="evidence" value="ECO:0007669"/>
    <property type="project" value="UniProtKB-KW"/>
</dbReference>
<reference evidence="6 7" key="1">
    <citation type="journal article" date="2017" name="Elife">
        <title>Extensive horizontal gene transfer in cheese-associated bacteria.</title>
        <authorList>
            <person name="Bonham K.S."/>
            <person name="Wolfe B.E."/>
            <person name="Dutton R.J."/>
        </authorList>
    </citation>
    <scope>NUCLEOTIDE SEQUENCE [LARGE SCALE GENOMIC DNA]</scope>
    <source>
        <strain evidence="6 7">JB5</strain>
    </source>
</reference>
<feature type="domain" description="Type I restriction modification DNA specificity" evidence="5">
    <location>
        <begin position="15"/>
        <end position="147"/>
    </location>
</feature>
<evidence type="ECO:0000256" key="4">
    <source>
        <dbReference type="SAM" id="MobiDB-lite"/>
    </source>
</evidence>
<dbReference type="InterPro" id="IPR044946">
    <property type="entry name" value="Restrct_endonuc_typeI_TRD_sf"/>
</dbReference>
<dbReference type="InterPro" id="IPR000055">
    <property type="entry name" value="Restrct_endonuc_typeI_TRD"/>
</dbReference>
<dbReference type="EMBL" id="NRGX01000001">
    <property type="protein sequence ID" value="PCC20570.1"/>
    <property type="molecule type" value="Genomic_DNA"/>
</dbReference>
<evidence type="ECO:0000313" key="7">
    <source>
        <dbReference type="Proteomes" id="UP000218377"/>
    </source>
</evidence>
<protein>
    <recommendedName>
        <fullName evidence="5">Type I restriction modification DNA specificity domain-containing protein</fullName>
    </recommendedName>
</protein>
<dbReference type="AlphaFoldDB" id="A0A2A3XA39"/>
<dbReference type="CDD" id="cd17266">
    <property type="entry name" value="RMtype1_S_Sau1132ORF3780P-TRD2-CR2_like"/>
    <property type="match status" value="1"/>
</dbReference>
<dbReference type="SUPFAM" id="SSF116734">
    <property type="entry name" value="DNA methylase specificity domain"/>
    <property type="match status" value="1"/>
</dbReference>
<dbReference type="Pfam" id="PF01420">
    <property type="entry name" value="Methylase_S"/>
    <property type="match status" value="1"/>
</dbReference>